<dbReference type="InterPro" id="IPR005636">
    <property type="entry name" value="DTW"/>
</dbReference>
<evidence type="ECO:0000256" key="5">
    <source>
        <dbReference type="ARBA" id="ARBA00034489"/>
    </source>
</evidence>
<evidence type="ECO:0000256" key="1">
    <source>
        <dbReference type="ARBA" id="ARBA00012386"/>
    </source>
</evidence>
<keyword evidence="4" id="KW-0819">tRNA processing</keyword>
<protein>
    <recommendedName>
        <fullName evidence="1">tRNA-uridine aminocarboxypropyltransferase</fullName>
        <ecNumber evidence="1">2.5.1.25</ecNumber>
    </recommendedName>
</protein>
<keyword evidence="2" id="KW-0808">Transferase</keyword>
<comment type="caution">
    <text evidence="8">The sequence shown here is derived from an EMBL/GenBank/DDBJ whole genome shotgun (WGS) entry which is preliminary data.</text>
</comment>
<proteinExistence type="inferred from homology"/>
<dbReference type="AlphaFoldDB" id="A0AA36I326"/>
<evidence type="ECO:0000313" key="9">
    <source>
        <dbReference type="Proteomes" id="UP001178507"/>
    </source>
</evidence>
<evidence type="ECO:0000256" key="4">
    <source>
        <dbReference type="ARBA" id="ARBA00022694"/>
    </source>
</evidence>
<accession>A0AA36I326</accession>
<dbReference type="GO" id="GO:0008033">
    <property type="term" value="P:tRNA processing"/>
    <property type="evidence" value="ECO:0007669"/>
    <property type="project" value="UniProtKB-KW"/>
</dbReference>
<evidence type="ECO:0000256" key="3">
    <source>
        <dbReference type="ARBA" id="ARBA00022691"/>
    </source>
</evidence>
<evidence type="ECO:0000313" key="8">
    <source>
        <dbReference type="EMBL" id="CAJ1378813.1"/>
    </source>
</evidence>
<dbReference type="SMART" id="SM01144">
    <property type="entry name" value="DTW"/>
    <property type="match status" value="1"/>
</dbReference>
<comment type="catalytic activity">
    <reaction evidence="6">
        <text>a uridine in tRNA + S-adenosyl-L-methionine = a 3-[(3S)-3-amino-3-carboxypropyl]uridine in tRNA + S-methyl-5'-thioadenosine + H(+)</text>
        <dbReference type="Rhea" id="RHEA:62432"/>
        <dbReference type="Rhea" id="RHEA-COMP:13339"/>
        <dbReference type="Rhea" id="RHEA-COMP:16092"/>
        <dbReference type="ChEBI" id="CHEBI:15378"/>
        <dbReference type="ChEBI" id="CHEBI:17509"/>
        <dbReference type="ChEBI" id="CHEBI:59789"/>
        <dbReference type="ChEBI" id="CHEBI:65315"/>
        <dbReference type="ChEBI" id="CHEBI:82930"/>
        <dbReference type="EC" id="2.5.1.25"/>
    </reaction>
</comment>
<sequence length="312" mass="35002">MEPVRWRKQRRQPEVQPPECLEEATGLVRYLAQSAAQRRNATLQQLLELPPQQRHAAMAELRARKVEEEMRAEGKCEKCMMQLKYCVCPSLETLRSDSVGAGTSAPLRFVVWMHHKERRRASNTGKLLKLLLPDVTDILIHGVAEDDRRLEEIIQNSGGHAFVVYPSDDAVPVSAALAKTGSDVAPVAVLIDGTWNQAQRMHKHFEHLLHVVVQPAGQSQFHWRRQSQEGRISTVEAAALLLEELPDTGLKPPEAPRALRQALAVLMEALGRQCHHDTLFQHDLPEPTGKKKFALGAKKIQKQLPGQRGIQS</sequence>
<comment type="similarity">
    <text evidence="5">Belongs to the TDD superfamily. DTWD2 family.</text>
</comment>
<dbReference type="EC" id="2.5.1.25" evidence="1"/>
<dbReference type="Pfam" id="PF03942">
    <property type="entry name" value="DTW"/>
    <property type="match status" value="1"/>
</dbReference>
<reference evidence="8" key="1">
    <citation type="submission" date="2023-08" db="EMBL/GenBank/DDBJ databases">
        <authorList>
            <person name="Chen Y."/>
            <person name="Shah S."/>
            <person name="Dougan E. K."/>
            <person name="Thang M."/>
            <person name="Chan C."/>
        </authorList>
    </citation>
    <scope>NUCLEOTIDE SEQUENCE</scope>
</reference>
<dbReference type="EMBL" id="CAUJNA010000570">
    <property type="protein sequence ID" value="CAJ1378813.1"/>
    <property type="molecule type" value="Genomic_DNA"/>
</dbReference>
<dbReference type="InterPro" id="IPR039262">
    <property type="entry name" value="DTWD2/TAPT"/>
</dbReference>
<dbReference type="PANTHER" id="PTHR21392:SF0">
    <property type="entry name" value="TRNA-URIDINE AMINOCARBOXYPROPYLTRANSFERASE 2"/>
    <property type="match status" value="1"/>
</dbReference>
<dbReference type="PANTHER" id="PTHR21392">
    <property type="entry name" value="TRNA-URIDINE AMINOCARBOXYPROPYLTRANSFERASE 2"/>
    <property type="match status" value="1"/>
</dbReference>
<keyword evidence="3" id="KW-0949">S-adenosyl-L-methionine</keyword>
<evidence type="ECO:0000256" key="6">
    <source>
        <dbReference type="ARBA" id="ARBA00048718"/>
    </source>
</evidence>
<feature type="domain" description="DTW" evidence="7">
    <location>
        <begin position="72"/>
        <end position="275"/>
    </location>
</feature>
<name>A0AA36I326_9DINO</name>
<gene>
    <name evidence="8" type="ORF">EVOR1521_LOCUS7221</name>
</gene>
<organism evidence="8 9">
    <name type="scientific">Effrenium voratum</name>
    <dbReference type="NCBI Taxonomy" id="2562239"/>
    <lineage>
        <taxon>Eukaryota</taxon>
        <taxon>Sar</taxon>
        <taxon>Alveolata</taxon>
        <taxon>Dinophyceae</taxon>
        <taxon>Suessiales</taxon>
        <taxon>Symbiodiniaceae</taxon>
        <taxon>Effrenium</taxon>
    </lineage>
</organism>
<dbReference type="GO" id="GO:0016432">
    <property type="term" value="F:tRNA-uridine aminocarboxypropyltransferase activity"/>
    <property type="evidence" value="ECO:0007669"/>
    <property type="project" value="UniProtKB-EC"/>
</dbReference>
<evidence type="ECO:0000259" key="7">
    <source>
        <dbReference type="SMART" id="SM01144"/>
    </source>
</evidence>
<keyword evidence="9" id="KW-1185">Reference proteome</keyword>
<dbReference type="Proteomes" id="UP001178507">
    <property type="component" value="Unassembled WGS sequence"/>
</dbReference>
<evidence type="ECO:0000256" key="2">
    <source>
        <dbReference type="ARBA" id="ARBA00022679"/>
    </source>
</evidence>